<keyword evidence="3" id="KW-0812">Transmembrane</keyword>
<dbReference type="Pfam" id="PF01159">
    <property type="entry name" value="Ribosomal_L6e"/>
    <property type="match status" value="1"/>
</dbReference>
<evidence type="ECO:0000259" key="4">
    <source>
        <dbReference type="Pfam" id="PF03868"/>
    </source>
</evidence>
<feature type="compositionally biased region" description="Low complexity" evidence="2">
    <location>
        <begin position="9"/>
        <end position="19"/>
    </location>
</feature>
<dbReference type="OrthoDB" id="2436667at2759"/>
<evidence type="ECO:0000313" key="6">
    <source>
        <dbReference type="Proteomes" id="UP000691718"/>
    </source>
</evidence>
<dbReference type="AlphaFoldDB" id="A0A8S3XYT7"/>
<proteinExistence type="predicted"/>
<feature type="region of interest" description="Disordered" evidence="2">
    <location>
        <begin position="1"/>
        <end position="27"/>
    </location>
</feature>
<dbReference type="EMBL" id="CAJQZP010001441">
    <property type="protein sequence ID" value="CAG5046331.1"/>
    <property type="molecule type" value="Genomic_DNA"/>
</dbReference>
<dbReference type="PANTHER" id="PTHR10715">
    <property type="entry name" value="60S RIBOSOMAL PROTEIN L6"/>
    <property type="match status" value="1"/>
</dbReference>
<keyword evidence="3" id="KW-1133">Transmembrane helix</keyword>
<feature type="compositionally biased region" description="Basic residues" evidence="2">
    <location>
        <begin position="147"/>
        <end position="156"/>
    </location>
</feature>
<protein>
    <submittedName>
        <fullName evidence="5">(apollo) hypothetical protein</fullName>
    </submittedName>
</protein>
<feature type="transmembrane region" description="Helical" evidence="3">
    <location>
        <begin position="88"/>
        <end position="107"/>
    </location>
</feature>
<comment type="function">
    <text evidence="1">Component of the large ribosomal subunit. The ribosome is a large ribonucleoprotein complex responsible for the synthesis of proteins in the cell.</text>
</comment>
<accession>A0A8S3XYT7</accession>
<dbReference type="Proteomes" id="UP000691718">
    <property type="component" value="Unassembled WGS sequence"/>
</dbReference>
<keyword evidence="3" id="KW-0472">Membrane</keyword>
<evidence type="ECO:0000256" key="2">
    <source>
        <dbReference type="SAM" id="MobiDB-lite"/>
    </source>
</evidence>
<dbReference type="Pfam" id="PF03868">
    <property type="entry name" value="Ribosomal_L6e_N"/>
    <property type="match status" value="1"/>
</dbReference>
<dbReference type="GO" id="GO:0002181">
    <property type="term" value="P:cytoplasmic translation"/>
    <property type="evidence" value="ECO:0007669"/>
    <property type="project" value="TreeGrafter"/>
</dbReference>
<dbReference type="GO" id="GO:0003735">
    <property type="term" value="F:structural constituent of ribosome"/>
    <property type="evidence" value="ECO:0007669"/>
    <property type="project" value="InterPro"/>
</dbReference>
<dbReference type="GO" id="GO:0000027">
    <property type="term" value="P:ribosomal large subunit assembly"/>
    <property type="evidence" value="ECO:0007669"/>
    <property type="project" value="TreeGrafter"/>
</dbReference>
<dbReference type="GO" id="GO:0022625">
    <property type="term" value="C:cytosolic large ribosomal subunit"/>
    <property type="evidence" value="ECO:0007669"/>
    <property type="project" value="TreeGrafter"/>
</dbReference>
<dbReference type="GO" id="GO:0003723">
    <property type="term" value="F:RNA binding"/>
    <property type="evidence" value="ECO:0007669"/>
    <property type="project" value="TreeGrafter"/>
</dbReference>
<dbReference type="InterPro" id="IPR005568">
    <property type="entry name" value="Ribosomal_uL6_N"/>
</dbReference>
<gene>
    <name evidence="5" type="ORF">PAPOLLO_LOCUS23553</name>
</gene>
<sequence length="169" mass="18691">MAPPKPKVAKAPAAPAGGVKKAKAGRPRNYDLSNGVLRFSKTKMFHKKAKYKFFGKKNPKAEKPKKSTVVVKQIGGEKNGGRQAGKRVVLVGVLLSGLLLVTGPFAFKSCPFSRISQRYVISTSTKVDLGDFKLPKHLNDEYFKKNKKSTKRTVKRKQGEDIFASKKEK</sequence>
<reference evidence="5" key="1">
    <citation type="submission" date="2021-04" db="EMBL/GenBank/DDBJ databases">
        <authorList>
            <person name="Tunstrom K."/>
        </authorList>
    </citation>
    <scope>NUCLEOTIDE SEQUENCE</scope>
</reference>
<comment type="caution">
    <text evidence="5">The sequence shown here is derived from an EMBL/GenBank/DDBJ whole genome shotgun (WGS) entry which is preliminary data.</text>
</comment>
<feature type="region of interest" description="Disordered" evidence="2">
    <location>
        <begin position="147"/>
        <end position="169"/>
    </location>
</feature>
<evidence type="ECO:0000256" key="1">
    <source>
        <dbReference type="ARBA" id="ARBA00034092"/>
    </source>
</evidence>
<keyword evidence="6" id="KW-1185">Reference proteome</keyword>
<dbReference type="InterPro" id="IPR000915">
    <property type="entry name" value="60S_ribosomal_eL6"/>
</dbReference>
<evidence type="ECO:0000256" key="3">
    <source>
        <dbReference type="SAM" id="Phobius"/>
    </source>
</evidence>
<name>A0A8S3XYT7_PARAO</name>
<organism evidence="5 6">
    <name type="scientific">Parnassius apollo</name>
    <name type="common">Apollo butterfly</name>
    <name type="synonym">Papilio apollo</name>
    <dbReference type="NCBI Taxonomy" id="110799"/>
    <lineage>
        <taxon>Eukaryota</taxon>
        <taxon>Metazoa</taxon>
        <taxon>Ecdysozoa</taxon>
        <taxon>Arthropoda</taxon>
        <taxon>Hexapoda</taxon>
        <taxon>Insecta</taxon>
        <taxon>Pterygota</taxon>
        <taxon>Neoptera</taxon>
        <taxon>Endopterygota</taxon>
        <taxon>Lepidoptera</taxon>
        <taxon>Glossata</taxon>
        <taxon>Ditrysia</taxon>
        <taxon>Papilionoidea</taxon>
        <taxon>Papilionidae</taxon>
        <taxon>Parnassiinae</taxon>
        <taxon>Parnassini</taxon>
        <taxon>Parnassius</taxon>
        <taxon>Parnassius</taxon>
    </lineage>
</organism>
<feature type="compositionally biased region" description="Basic and acidic residues" evidence="2">
    <location>
        <begin position="157"/>
        <end position="169"/>
    </location>
</feature>
<feature type="domain" description="Large ribosomal subunit protein uL6 N-terminal" evidence="4">
    <location>
        <begin position="20"/>
        <end position="73"/>
    </location>
</feature>
<dbReference type="PANTHER" id="PTHR10715:SF0">
    <property type="entry name" value="LARGE RIBOSOMAL SUBUNIT PROTEIN EL6"/>
    <property type="match status" value="1"/>
</dbReference>
<evidence type="ECO:0000313" key="5">
    <source>
        <dbReference type="EMBL" id="CAG5046331.1"/>
    </source>
</evidence>